<evidence type="ECO:0000313" key="1">
    <source>
        <dbReference type="EMBL" id="VYT72599.1"/>
    </source>
</evidence>
<name>A0A6N2YZT8_9FIRM</name>
<dbReference type="AlphaFoldDB" id="A0A6N2YZT8"/>
<dbReference type="InterPro" id="IPR011604">
    <property type="entry name" value="PDDEXK-like_dom_sf"/>
</dbReference>
<gene>
    <name evidence="1" type="ORF">VRLFYP33_00376</name>
</gene>
<dbReference type="Pfam" id="PF10926">
    <property type="entry name" value="DUF2800"/>
    <property type="match status" value="1"/>
</dbReference>
<sequence length="383" mass="42633">MPRAHAVLSASGAYRWLVCTPSARMEEQFKDESSSYAEEGTRAHAYAEYLLTEFLLNTWNRDDEHTNLHPVIPDNEEMDSAVREYVDLCIEKINAAKAITSAAQVVVEDRIDYSEYAPEGFGTADMVIIADGVMEVIDLKYGKGKPVSAVDNPQIRLYALGTYLKYDYVYDIKTVRMSIVQPRLNSVTTDELSAEDLLAWAESVKEPAKLAYEGAGECVSGPHCDFCRARHACRKLAEDMQAAIGDCKDPKLLNDSEISHILDIYSRAKSWLEAVREYALKQAVDYGKTWPGYKLVEGRSNRVIDAAAIETLRGLGIGDEVIFKEPKMRGVTELQKLLGGAKKMEAMIGQHISKPPGVPTLATLEDKRPPLELDLTDSFDDDI</sequence>
<protein>
    <submittedName>
        <fullName evidence="1">PD-(D/E)XK nuclease superfamily protein</fullName>
    </submittedName>
</protein>
<reference evidence="1" key="1">
    <citation type="submission" date="2019-11" db="EMBL/GenBank/DDBJ databases">
        <authorList>
            <person name="Feng L."/>
        </authorList>
    </citation>
    <scope>NUCLEOTIDE SEQUENCE</scope>
    <source>
        <strain evidence="1">VrattiLFYP33</strain>
    </source>
</reference>
<organism evidence="1">
    <name type="scientific">Veillonella ratti</name>
    <dbReference type="NCBI Taxonomy" id="103892"/>
    <lineage>
        <taxon>Bacteria</taxon>
        <taxon>Bacillati</taxon>
        <taxon>Bacillota</taxon>
        <taxon>Negativicutes</taxon>
        <taxon>Veillonellales</taxon>
        <taxon>Veillonellaceae</taxon>
        <taxon>Veillonella</taxon>
    </lineage>
</organism>
<proteinExistence type="predicted"/>
<dbReference type="RefSeq" id="WP_156704026.1">
    <property type="nucleotide sequence ID" value="NZ_CACRUX010000012.1"/>
</dbReference>
<accession>A0A6N2YZT8</accession>
<dbReference type="InterPro" id="IPR021229">
    <property type="entry name" value="DUF2800"/>
</dbReference>
<dbReference type="Gene3D" id="3.90.320.10">
    <property type="match status" value="1"/>
</dbReference>
<dbReference type="EMBL" id="CACRUX010000012">
    <property type="protein sequence ID" value="VYT72599.1"/>
    <property type="molecule type" value="Genomic_DNA"/>
</dbReference>